<feature type="transmembrane region" description="Helical" evidence="6">
    <location>
        <begin position="269"/>
        <end position="287"/>
    </location>
</feature>
<name>A0A5N4W9V4_9GAMM</name>
<proteinExistence type="predicted"/>
<gene>
    <name evidence="8" type="ORF">F4W09_13505</name>
</gene>
<evidence type="ECO:0000256" key="1">
    <source>
        <dbReference type="ARBA" id="ARBA00004651"/>
    </source>
</evidence>
<dbReference type="GO" id="GO:0005886">
    <property type="term" value="C:plasma membrane"/>
    <property type="evidence" value="ECO:0007669"/>
    <property type="project" value="UniProtKB-SubCell"/>
</dbReference>
<dbReference type="InterPro" id="IPR020846">
    <property type="entry name" value="MFS_dom"/>
</dbReference>
<dbReference type="InterPro" id="IPR011701">
    <property type="entry name" value="MFS"/>
</dbReference>
<keyword evidence="5 6" id="KW-0472">Membrane</keyword>
<accession>A0A5N4W9V4</accession>
<dbReference type="InterPro" id="IPR036259">
    <property type="entry name" value="MFS_trans_sf"/>
</dbReference>
<evidence type="ECO:0000313" key="8">
    <source>
        <dbReference type="EMBL" id="KAB1853146.1"/>
    </source>
</evidence>
<dbReference type="AlphaFoldDB" id="A0A5N4W9V4"/>
<feature type="transmembrane region" description="Helical" evidence="6">
    <location>
        <begin position="131"/>
        <end position="152"/>
    </location>
</feature>
<evidence type="ECO:0000313" key="9">
    <source>
        <dbReference type="Proteomes" id="UP000325788"/>
    </source>
</evidence>
<feature type="transmembrane region" description="Helical" evidence="6">
    <location>
        <begin position="158"/>
        <end position="180"/>
    </location>
</feature>
<comment type="caution">
    <text evidence="8">The sequence shown here is derived from an EMBL/GenBank/DDBJ whole genome shotgun (WGS) entry which is preliminary data.</text>
</comment>
<dbReference type="Proteomes" id="UP000325788">
    <property type="component" value="Unassembled WGS sequence"/>
</dbReference>
<dbReference type="Pfam" id="PF07690">
    <property type="entry name" value="MFS_1"/>
    <property type="match status" value="1"/>
</dbReference>
<evidence type="ECO:0000259" key="7">
    <source>
        <dbReference type="PROSITE" id="PS50850"/>
    </source>
</evidence>
<dbReference type="SUPFAM" id="SSF103473">
    <property type="entry name" value="MFS general substrate transporter"/>
    <property type="match status" value="1"/>
</dbReference>
<keyword evidence="4 6" id="KW-1133">Transmembrane helix</keyword>
<dbReference type="CDD" id="cd17324">
    <property type="entry name" value="MFS_NepI_like"/>
    <property type="match status" value="1"/>
</dbReference>
<feature type="transmembrane region" description="Helical" evidence="6">
    <location>
        <begin position="46"/>
        <end position="65"/>
    </location>
</feature>
<evidence type="ECO:0000256" key="4">
    <source>
        <dbReference type="ARBA" id="ARBA00022989"/>
    </source>
</evidence>
<dbReference type="InterPro" id="IPR050189">
    <property type="entry name" value="MFS_Efflux_Transporters"/>
</dbReference>
<organism evidence="8 9">
    <name type="scientific">Acinetobacter tandoii</name>
    <dbReference type="NCBI Taxonomy" id="202954"/>
    <lineage>
        <taxon>Bacteria</taxon>
        <taxon>Pseudomonadati</taxon>
        <taxon>Pseudomonadota</taxon>
        <taxon>Gammaproteobacteria</taxon>
        <taxon>Moraxellales</taxon>
        <taxon>Moraxellaceae</taxon>
        <taxon>Acinetobacter</taxon>
    </lineage>
</organism>
<dbReference type="PROSITE" id="PS50850">
    <property type="entry name" value="MFS"/>
    <property type="match status" value="1"/>
</dbReference>
<feature type="transmembrane region" description="Helical" evidence="6">
    <location>
        <begin position="236"/>
        <end position="257"/>
    </location>
</feature>
<feature type="transmembrane region" description="Helical" evidence="6">
    <location>
        <begin position="201"/>
        <end position="224"/>
    </location>
</feature>
<dbReference type="EMBL" id="VXLD01000010">
    <property type="protein sequence ID" value="KAB1853146.1"/>
    <property type="molecule type" value="Genomic_DNA"/>
</dbReference>
<keyword evidence="3 6" id="KW-0812">Transmembrane</keyword>
<keyword evidence="2" id="KW-1003">Cell membrane</keyword>
<feature type="transmembrane region" description="Helical" evidence="6">
    <location>
        <begin position="357"/>
        <end position="375"/>
    </location>
</feature>
<dbReference type="RefSeq" id="WP_151505089.1">
    <property type="nucleotide sequence ID" value="NZ_VXLD01000010.1"/>
</dbReference>
<evidence type="ECO:0000256" key="2">
    <source>
        <dbReference type="ARBA" id="ARBA00022475"/>
    </source>
</evidence>
<dbReference type="PANTHER" id="PTHR43124:SF8">
    <property type="entry name" value="INNER MEMBRANE TRANSPORT PROTEIN YDHP"/>
    <property type="match status" value="1"/>
</dbReference>
<dbReference type="GO" id="GO:0022857">
    <property type="term" value="F:transmembrane transporter activity"/>
    <property type="evidence" value="ECO:0007669"/>
    <property type="project" value="InterPro"/>
</dbReference>
<feature type="transmembrane region" description="Helical" evidence="6">
    <location>
        <begin position="97"/>
        <end position="119"/>
    </location>
</feature>
<feature type="transmembrane region" description="Helical" evidence="6">
    <location>
        <begin position="293"/>
        <end position="311"/>
    </location>
</feature>
<evidence type="ECO:0000256" key="5">
    <source>
        <dbReference type="ARBA" id="ARBA00023136"/>
    </source>
</evidence>
<dbReference type="PANTHER" id="PTHR43124">
    <property type="entry name" value="PURINE EFFLUX PUMP PBUE"/>
    <property type="match status" value="1"/>
</dbReference>
<feature type="domain" description="Major facilitator superfamily (MFS) profile" evidence="7">
    <location>
        <begin position="6"/>
        <end position="381"/>
    </location>
</feature>
<sequence length="399" mass="42286">MKMNYPLLALAIGAFAIGTTEFSPMGFLPEIAHDLSISIPQAGMLISAYAIGVMLGAPLMTLWFSRYSKRHALILLMVIFTLGNLLAYFANSYSSLILARILTSLNHGAFFGIGSVVAASVVPKEKQASAVAAMFMGLTLANIGGVPFATWVGQHIGWRIAFLGITLLGEITMLSLWKALPEGQASARPNIAQELKVLRRLPVVLALLTTVMSSGAMFTLYTYIAPSLQNFTQATPSLITFMLVLVGIGFSIGNHLGGKFADRSLDQTLLGFLSLLSIMMLLFPLLAQTAFGAAIALTLWGTAAFAVVPPLQMRVMSVAHEASGLASSVNIGAFNLGNALGALAGASVLSFGLSYTAVAWIGALLSGLALLLVGLQKMLLNKQLVQSQIQKIEPQCLEH</sequence>
<feature type="transmembrane region" description="Helical" evidence="6">
    <location>
        <begin position="332"/>
        <end position="351"/>
    </location>
</feature>
<evidence type="ECO:0000256" key="3">
    <source>
        <dbReference type="ARBA" id="ARBA00022692"/>
    </source>
</evidence>
<reference evidence="8 9" key="1">
    <citation type="submission" date="2019-09" db="EMBL/GenBank/DDBJ databases">
        <title>Draft genome sequence of Acinetobacter tandoii W4-4-4 isolated from environmental water sample.</title>
        <authorList>
            <person name="Wee S.K."/>
            <person name="Yan B."/>
            <person name="Mustaffa S.B."/>
            <person name="Yap E.P.H."/>
        </authorList>
    </citation>
    <scope>NUCLEOTIDE SEQUENCE [LARGE SCALE GENOMIC DNA]</scope>
    <source>
        <strain evidence="8 9">W4-4-4</strain>
    </source>
</reference>
<protein>
    <submittedName>
        <fullName evidence="8">MFS transporter</fullName>
    </submittedName>
</protein>
<evidence type="ECO:0000256" key="6">
    <source>
        <dbReference type="SAM" id="Phobius"/>
    </source>
</evidence>
<dbReference type="Gene3D" id="1.20.1250.20">
    <property type="entry name" value="MFS general substrate transporter like domains"/>
    <property type="match status" value="1"/>
</dbReference>
<feature type="transmembrane region" description="Helical" evidence="6">
    <location>
        <begin position="72"/>
        <end position="91"/>
    </location>
</feature>
<comment type="subcellular location">
    <subcellularLocation>
        <location evidence="1">Cell membrane</location>
        <topology evidence="1">Multi-pass membrane protein</topology>
    </subcellularLocation>
</comment>